<organism evidence="1 2">
    <name type="scientific">Petrolisthes cinctipes</name>
    <name type="common">Flat porcelain crab</name>
    <dbReference type="NCBI Taxonomy" id="88211"/>
    <lineage>
        <taxon>Eukaryota</taxon>
        <taxon>Metazoa</taxon>
        <taxon>Ecdysozoa</taxon>
        <taxon>Arthropoda</taxon>
        <taxon>Crustacea</taxon>
        <taxon>Multicrustacea</taxon>
        <taxon>Malacostraca</taxon>
        <taxon>Eumalacostraca</taxon>
        <taxon>Eucarida</taxon>
        <taxon>Decapoda</taxon>
        <taxon>Pleocyemata</taxon>
        <taxon>Anomura</taxon>
        <taxon>Galatheoidea</taxon>
        <taxon>Porcellanidae</taxon>
        <taxon>Petrolisthes</taxon>
    </lineage>
</organism>
<protein>
    <submittedName>
        <fullName evidence="1">Uncharacterized protein</fullName>
    </submittedName>
</protein>
<evidence type="ECO:0000313" key="2">
    <source>
        <dbReference type="Proteomes" id="UP001286313"/>
    </source>
</evidence>
<name>A0AAE1EX81_PETCI</name>
<accession>A0AAE1EX81</accession>
<proteinExistence type="predicted"/>
<comment type="caution">
    <text evidence="1">The sequence shown here is derived from an EMBL/GenBank/DDBJ whole genome shotgun (WGS) entry which is preliminary data.</text>
</comment>
<dbReference type="Proteomes" id="UP001286313">
    <property type="component" value="Unassembled WGS sequence"/>
</dbReference>
<dbReference type="AlphaFoldDB" id="A0AAE1EX81"/>
<dbReference type="EMBL" id="JAWQEG010004036">
    <property type="protein sequence ID" value="KAK3863339.1"/>
    <property type="molecule type" value="Genomic_DNA"/>
</dbReference>
<gene>
    <name evidence="1" type="ORF">Pcinc_030887</name>
</gene>
<sequence length="78" mass="8627">MYSPKGLAGHLIQRVKSHWTTSAVVWWSQRKDIMCGRSVILMMVLALTSPVDAGIRTESEATVKTPIHLSYSRLQSGG</sequence>
<reference evidence="1" key="1">
    <citation type="submission" date="2023-10" db="EMBL/GenBank/DDBJ databases">
        <title>Genome assemblies of two species of porcelain crab, Petrolisthes cinctipes and Petrolisthes manimaculis (Anomura: Porcellanidae).</title>
        <authorList>
            <person name="Angst P."/>
        </authorList>
    </citation>
    <scope>NUCLEOTIDE SEQUENCE</scope>
    <source>
        <strain evidence="1">PB745_01</strain>
        <tissue evidence="1">Gill</tissue>
    </source>
</reference>
<evidence type="ECO:0000313" key="1">
    <source>
        <dbReference type="EMBL" id="KAK3863339.1"/>
    </source>
</evidence>
<keyword evidence="2" id="KW-1185">Reference proteome</keyword>